<evidence type="ECO:0000313" key="3">
    <source>
        <dbReference type="Proteomes" id="UP000317429"/>
    </source>
</evidence>
<dbReference type="AlphaFoldDB" id="A0A518D9G7"/>
<reference evidence="2 3" key="1">
    <citation type="submission" date="2019-02" db="EMBL/GenBank/DDBJ databases">
        <title>Deep-cultivation of Planctomycetes and their phenomic and genomic characterization uncovers novel biology.</title>
        <authorList>
            <person name="Wiegand S."/>
            <person name="Jogler M."/>
            <person name="Boedeker C."/>
            <person name="Pinto D."/>
            <person name="Vollmers J."/>
            <person name="Rivas-Marin E."/>
            <person name="Kohn T."/>
            <person name="Peeters S.H."/>
            <person name="Heuer A."/>
            <person name="Rast P."/>
            <person name="Oberbeckmann S."/>
            <person name="Bunk B."/>
            <person name="Jeske O."/>
            <person name="Meyerdierks A."/>
            <person name="Storesund J.E."/>
            <person name="Kallscheuer N."/>
            <person name="Luecker S."/>
            <person name="Lage O.M."/>
            <person name="Pohl T."/>
            <person name="Merkel B.J."/>
            <person name="Hornburger P."/>
            <person name="Mueller R.-W."/>
            <person name="Bruemmer F."/>
            <person name="Labrenz M."/>
            <person name="Spormann A.M."/>
            <person name="Op den Camp H."/>
            <person name="Overmann J."/>
            <person name="Amann R."/>
            <person name="Jetten M.S.M."/>
            <person name="Mascher T."/>
            <person name="Medema M.H."/>
            <person name="Devos D.P."/>
            <person name="Kaster A.-K."/>
            <person name="Ovreas L."/>
            <person name="Rohde M."/>
            <person name="Galperin M.Y."/>
            <person name="Jogler C."/>
        </authorList>
    </citation>
    <scope>NUCLEOTIDE SEQUENCE [LARGE SCALE GENOMIC DNA]</scope>
    <source>
        <strain evidence="2 3">Pla175</strain>
    </source>
</reference>
<evidence type="ECO:0000256" key="1">
    <source>
        <dbReference type="SAM" id="MobiDB-lite"/>
    </source>
</evidence>
<name>A0A518D9G7_9BACT</name>
<evidence type="ECO:0000313" key="2">
    <source>
        <dbReference type="EMBL" id="QDU88125.1"/>
    </source>
</evidence>
<feature type="region of interest" description="Disordered" evidence="1">
    <location>
        <begin position="78"/>
        <end position="122"/>
    </location>
</feature>
<sequence length="122" mass="13615">MATNDPLDADADPFRPPAIPTLVGCLHCGEEYDSYQIEWRVENCGDGRSRGFWCCPMENCDGRGFGFDIFPVDPEYRDENGETMWVDDDENDSELDEGLDSADPLEGGRNDGGDADDDLLPW</sequence>
<feature type="compositionally biased region" description="Acidic residues" evidence="1">
    <location>
        <begin position="113"/>
        <end position="122"/>
    </location>
</feature>
<keyword evidence="3" id="KW-1185">Reference proteome</keyword>
<accession>A0A518D9G7</accession>
<dbReference type="KEGG" id="pnd:Pla175_14960"/>
<feature type="compositionally biased region" description="Acidic residues" evidence="1">
    <location>
        <begin position="85"/>
        <end position="100"/>
    </location>
</feature>
<gene>
    <name evidence="2" type="ORF">Pla175_14960</name>
</gene>
<dbReference type="RefSeq" id="WP_145282715.1">
    <property type="nucleotide sequence ID" value="NZ_CP036291.1"/>
</dbReference>
<protein>
    <submittedName>
        <fullName evidence="2">Uncharacterized protein</fullName>
    </submittedName>
</protein>
<organism evidence="2 3">
    <name type="scientific">Pirellulimonas nuda</name>
    <dbReference type="NCBI Taxonomy" id="2528009"/>
    <lineage>
        <taxon>Bacteria</taxon>
        <taxon>Pseudomonadati</taxon>
        <taxon>Planctomycetota</taxon>
        <taxon>Planctomycetia</taxon>
        <taxon>Pirellulales</taxon>
        <taxon>Lacipirellulaceae</taxon>
        <taxon>Pirellulimonas</taxon>
    </lineage>
</organism>
<dbReference type="EMBL" id="CP036291">
    <property type="protein sequence ID" value="QDU88125.1"/>
    <property type="molecule type" value="Genomic_DNA"/>
</dbReference>
<proteinExistence type="predicted"/>
<dbReference type="Proteomes" id="UP000317429">
    <property type="component" value="Chromosome"/>
</dbReference>